<feature type="active site" description="Proton acceptor" evidence="8">
    <location>
        <position position="360"/>
    </location>
</feature>
<name>A0A2X1BXX2_BREVE</name>
<comment type="pathway">
    <text evidence="1 8">Metabolic intermediate biosynthesis; chorismate biosynthesis; chorismate from D-erythrose 4-phosphate and phosphoenolpyruvate: step 6/7.</text>
</comment>
<comment type="catalytic activity">
    <reaction evidence="7">
        <text>3-phosphoshikimate + phosphoenolpyruvate = 5-O-(1-carboxyvinyl)-3-phosphoshikimate + phosphate</text>
        <dbReference type="Rhea" id="RHEA:21256"/>
        <dbReference type="ChEBI" id="CHEBI:43474"/>
        <dbReference type="ChEBI" id="CHEBI:57701"/>
        <dbReference type="ChEBI" id="CHEBI:58702"/>
        <dbReference type="ChEBI" id="CHEBI:145989"/>
        <dbReference type="EC" id="2.5.1.19"/>
    </reaction>
    <physiologicalReaction direction="left-to-right" evidence="7">
        <dbReference type="Rhea" id="RHEA:21257"/>
    </physiologicalReaction>
</comment>
<feature type="binding site" evidence="8">
    <location>
        <position position="64"/>
    </location>
    <ligand>
        <name>3-phosphoshikimate</name>
        <dbReference type="ChEBI" id="CHEBI:145989"/>
    </ligand>
</feature>
<dbReference type="GO" id="GO:0005737">
    <property type="term" value="C:cytoplasm"/>
    <property type="evidence" value="ECO:0007669"/>
    <property type="project" value="UniProtKB-SubCell"/>
</dbReference>
<comment type="subunit">
    <text evidence="8">Monomer.</text>
</comment>
<dbReference type="GO" id="GO:0003866">
    <property type="term" value="F:3-phosphoshikimate 1-carboxyvinyltransferase activity"/>
    <property type="evidence" value="ECO:0007669"/>
    <property type="project" value="UniProtKB-UniRule"/>
</dbReference>
<dbReference type="InterPro" id="IPR036968">
    <property type="entry name" value="Enolpyruvate_Tfrase_sf"/>
</dbReference>
<dbReference type="InterPro" id="IPR013792">
    <property type="entry name" value="RNA3'P_cycl/enolpyr_Trfase_a/b"/>
</dbReference>
<dbReference type="Pfam" id="PF00275">
    <property type="entry name" value="EPSP_synthase"/>
    <property type="match status" value="1"/>
</dbReference>
<evidence type="ECO:0000256" key="3">
    <source>
        <dbReference type="ARBA" id="ARBA00022490"/>
    </source>
</evidence>
<dbReference type="GO" id="GO:0009423">
    <property type="term" value="P:chorismate biosynthetic process"/>
    <property type="evidence" value="ECO:0007669"/>
    <property type="project" value="UniProtKB-UniRule"/>
</dbReference>
<feature type="domain" description="Enolpyruvate transferase" evidence="9">
    <location>
        <begin position="51"/>
        <end position="471"/>
    </location>
</feature>
<evidence type="ECO:0000256" key="7">
    <source>
        <dbReference type="ARBA" id="ARBA00044633"/>
    </source>
</evidence>
<feature type="binding site" evidence="8">
    <location>
        <position position="210"/>
    </location>
    <ligand>
        <name>phosphoenolpyruvate</name>
        <dbReference type="ChEBI" id="CHEBI:58702"/>
    </ligand>
</feature>
<dbReference type="PANTHER" id="PTHR21090">
    <property type="entry name" value="AROM/DEHYDROQUINATE SYNTHASE"/>
    <property type="match status" value="1"/>
</dbReference>
<dbReference type="HAMAP" id="MF_00210">
    <property type="entry name" value="EPSP_synth"/>
    <property type="match status" value="1"/>
</dbReference>
<keyword evidence="6 8" id="KW-0057">Aromatic amino acid biosynthesis</keyword>
<feature type="binding site" evidence="8">
    <location>
        <position position="387"/>
    </location>
    <ligand>
        <name>3-phosphoshikimate</name>
        <dbReference type="ChEBI" id="CHEBI:145989"/>
    </ligand>
</feature>
<evidence type="ECO:0000256" key="5">
    <source>
        <dbReference type="ARBA" id="ARBA00022679"/>
    </source>
</evidence>
<feature type="binding site" evidence="8">
    <location>
        <position position="208"/>
    </location>
    <ligand>
        <name>3-phosphoshikimate</name>
        <dbReference type="ChEBI" id="CHEBI:145989"/>
    </ligand>
</feature>
<dbReference type="SUPFAM" id="SSF55205">
    <property type="entry name" value="EPT/RTPC-like"/>
    <property type="match status" value="1"/>
</dbReference>
<dbReference type="NCBIfam" id="TIGR01356">
    <property type="entry name" value="aroA"/>
    <property type="match status" value="1"/>
</dbReference>
<feature type="binding site" evidence="8">
    <location>
        <position position="210"/>
    </location>
    <ligand>
        <name>3-phosphoshikimate</name>
        <dbReference type="ChEBI" id="CHEBI:145989"/>
    </ligand>
</feature>
<evidence type="ECO:0000256" key="4">
    <source>
        <dbReference type="ARBA" id="ARBA00022605"/>
    </source>
</evidence>
<comment type="subcellular location">
    <subcellularLocation>
        <location evidence="8">Cytoplasm</location>
    </subcellularLocation>
</comment>
<keyword evidence="4 8" id="KW-0028">Amino-acid biosynthesis</keyword>
<evidence type="ECO:0000313" key="10">
    <source>
        <dbReference type="EMBL" id="SPU55624.1"/>
    </source>
</evidence>
<feature type="binding site" evidence="8">
    <location>
        <position position="64"/>
    </location>
    <ligand>
        <name>phosphoenolpyruvate</name>
        <dbReference type="ChEBI" id="CHEBI:58702"/>
    </ligand>
</feature>
<evidence type="ECO:0000256" key="2">
    <source>
        <dbReference type="ARBA" id="ARBA00009948"/>
    </source>
</evidence>
<feature type="binding site" evidence="8">
    <location>
        <position position="437"/>
    </location>
    <ligand>
        <name>phosphoenolpyruvate</name>
        <dbReference type="ChEBI" id="CHEBI:58702"/>
    </ligand>
</feature>
<dbReference type="GO" id="GO:0008652">
    <property type="term" value="P:amino acid biosynthetic process"/>
    <property type="evidence" value="ECO:0007669"/>
    <property type="project" value="UniProtKB-KW"/>
</dbReference>
<reference evidence="10 11" key="1">
    <citation type="submission" date="2018-06" db="EMBL/GenBank/DDBJ databases">
        <authorList>
            <consortium name="Pathogen Informatics"/>
            <person name="Doyle S."/>
        </authorList>
    </citation>
    <scope>NUCLEOTIDE SEQUENCE [LARGE SCALE GENOMIC DNA]</scope>
    <source>
        <strain evidence="10 11">NCTC11166</strain>
    </source>
</reference>
<feature type="binding site" evidence="8">
    <location>
        <position position="135"/>
    </location>
    <ligand>
        <name>phosphoenolpyruvate</name>
        <dbReference type="ChEBI" id="CHEBI:58702"/>
    </ligand>
</feature>
<dbReference type="PROSITE" id="PS00104">
    <property type="entry name" value="EPSP_SYNTHASE_1"/>
    <property type="match status" value="1"/>
</dbReference>
<evidence type="ECO:0000256" key="6">
    <source>
        <dbReference type="ARBA" id="ARBA00023141"/>
    </source>
</evidence>
<proteinExistence type="inferred from homology"/>
<feature type="binding site" evidence="8">
    <location>
        <position position="163"/>
    </location>
    <ligand>
        <name>phosphoenolpyruvate</name>
        <dbReference type="ChEBI" id="CHEBI:58702"/>
    </ligand>
</feature>
<keyword evidence="3 8" id="KW-0963">Cytoplasm</keyword>
<dbReference type="EMBL" id="UAQP01000014">
    <property type="protein sequence ID" value="SPU55624.1"/>
    <property type="molecule type" value="Genomic_DNA"/>
</dbReference>
<accession>A0A2X1BXX2</accession>
<dbReference type="InterPro" id="IPR023193">
    <property type="entry name" value="EPSP_synthase_CS"/>
</dbReference>
<dbReference type="GO" id="GO:0009073">
    <property type="term" value="P:aromatic amino acid family biosynthetic process"/>
    <property type="evidence" value="ECO:0007669"/>
    <property type="project" value="UniProtKB-KW"/>
</dbReference>
<dbReference type="PANTHER" id="PTHR21090:SF5">
    <property type="entry name" value="PENTAFUNCTIONAL AROM POLYPEPTIDE"/>
    <property type="match status" value="1"/>
</dbReference>
<feature type="binding site" evidence="8">
    <location>
        <position position="65"/>
    </location>
    <ligand>
        <name>3-phosphoshikimate</name>
        <dbReference type="ChEBI" id="CHEBI:145989"/>
    </ligand>
</feature>
<gene>
    <name evidence="10" type="primary">aroA_1</name>
    <name evidence="8" type="synonym">aroA</name>
    <name evidence="10" type="ORF">NCTC11166_03026</name>
</gene>
<dbReference type="UniPathway" id="UPA00053">
    <property type="reaction ID" value="UER00089"/>
</dbReference>
<dbReference type="InterPro" id="IPR006264">
    <property type="entry name" value="EPSP_synthase"/>
</dbReference>
<dbReference type="FunFam" id="3.65.10.10:FF:000005">
    <property type="entry name" value="3-phosphoshikimate 1-carboxyvinyltransferase"/>
    <property type="match status" value="1"/>
</dbReference>
<evidence type="ECO:0000256" key="8">
    <source>
        <dbReference type="HAMAP-Rule" id="MF_00210"/>
    </source>
</evidence>
<protein>
    <recommendedName>
        <fullName evidence="8">3-phosphoshikimate 1-carboxyvinyltransferase</fullName>
        <ecNumber evidence="8">2.5.1.19</ecNumber>
    </recommendedName>
    <alternativeName>
        <fullName evidence="8">5-enolpyruvylshikimate-3-phosphate synthase</fullName>
        <shortName evidence="8">EPSP synthase</shortName>
        <shortName evidence="8">EPSPS</shortName>
    </alternativeName>
</protein>
<dbReference type="InterPro" id="IPR001986">
    <property type="entry name" value="Enolpyruvate_Tfrase_dom"/>
</dbReference>
<comment type="similarity">
    <text evidence="2 8">Belongs to the EPSP synthase family.</text>
</comment>
<dbReference type="EC" id="2.5.1.19" evidence="8"/>
<keyword evidence="5 8" id="KW-0808">Transferase</keyword>
<sequence>MDAFNGLNSGRSLATPLTRCQKLSFAPPARPFAQYSLKRVIMPSQLTSRRASALTGKVRAPGDKSMSHRSMILGGMASGVTEVEGLLEGDDVLATARAVEAFGAKVERTGDGKWRIEGEGGFTTPASVIDCGNAGTGVRLLMGAAAGYPLTATFDGDGSLRKRPMKRVTGPLADMGAAFDWQAAEDRLPVALTGGALKAIDYVQTVASAQVKSAILLAGLNAEGVTSVVEPEKSRDHTERMLRAFGAEVGVEERGEGWKVTLKGGQALSGTVVAVPGDPSSAAFPLAAGLIVPGSEVTVEGVMLNPLRTGLFDTWIEMGADLTITNRREAGGEEVGDITARHSSLKGVVVPEDRAASMIDEYPILAATAAFADGVTVMRGVGEMRVKESDRISLMVEGLRACGVQVEEEPEGFIVTGAGQGRSVRGGGLVHTAHDHRIAMSHLVLGLAAEQPVSVDEPGMIATSFPGFVEMMNGLGGRIA</sequence>
<dbReference type="PROSITE" id="PS00885">
    <property type="entry name" value="EPSP_SYNTHASE_2"/>
    <property type="match status" value="1"/>
</dbReference>
<evidence type="ECO:0000259" key="9">
    <source>
        <dbReference type="Pfam" id="PF00275"/>
    </source>
</evidence>
<comment type="caution">
    <text evidence="8">Lacks conserved residue(s) required for the propagation of feature annotation.</text>
</comment>
<comment type="function">
    <text evidence="8">Catalyzes the transfer of the enolpyruvyl moiety of phosphoenolpyruvate (PEP) to the 5-hydroxyl of shikimate-3-phosphate (S3P) to produce enolpyruvyl shikimate-3-phosphate and inorganic phosphate.</text>
</comment>
<dbReference type="AlphaFoldDB" id="A0A2X1BXX2"/>
<dbReference type="Gene3D" id="3.65.10.10">
    <property type="entry name" value="Enolpyruvate transferase domain"/>
    <property type="match status" value="2"/>
</dbReference>
<evidence type="ECO:0000256" key="1">
    <source>
        <dbReference type="ARBA" id="ARBA00004811"/>
    </source>
</evidence>
<feature type="binding site" evidence="8">
    <location>
        <position position="360"/>
    </location>
    <ligand>
        <name>3-phosphoshikimate</name>
        <dbReference type="ChEBI" id="CHEBI:145989"/>
    </ligand>
</feature>
<organism evidence="10 11">
    <name type="scientific">Brevundimonas vesicularis</name>
    <name type="common">Pseudomonas vesicularis</name>
    <dbReference type="NCBI Taxonomy" id="41276"/>
    <lineage>
        <taxon>Bacteria</taxon>
        <taxon>Pseudomonadati</taxon>
        <taxon>Pseudomonadota</taxon>
        <taxon>Alphaproteobacteria</taxon>
        <taxon>Caulobacterales</taxon>
        <taxon>Caulobacteraceae</taxon>
        <taxon>Brevundimonas</taxon>
    </lineage>
</organism>
<dbReference type="CDD" id="cd01556">
    <property type="entry name" value="EPSP_synthase"/>
    <property type="match status" value="1"/>
</dbReference>
<dbReference type="Proteomes" id="UP000251186">
    <property type="component" value="Unassembled WGS sequence"/>
</dbReference>
<evidence type="ECO:0000313" key="11">
    <source>
        <dbReference type="Proteomes" id="UP000251186"/>
    </source>
</evidence>
<feature type="binding site" evidence="8">
    <location>
        <position position="391"/>
    </location>
    <ligand>
        <name>phosphoenolpyruvate</name>
        <dbReference type="ChEBI" id="CHEBI:58702"/>
    </ligand>
</feature>
<feature type="binding site" evidence="8">
    <location>
        <position position="69"/>
    </location>
    <ligand>
        <name>3-phosphoshikimate</name>
        <dbReference type="ChEBI" id="CHEBI:145989"/>
    </ligand>
</feature>
<dbReference type="PIRSF" id="PIRSF000505">
    <property type="entry name" value="EPSPS"/>
    <property type="match status" value="1"/>
</dbReference>